<sequence>MFHHFHVEDDVELFALIGQGLGGGRAVINVEAALGRVDFCHFDIGLRGIGADDLRAKAGHGLAQEAATAADIEKPQIVERFRSMGIASEMGRDMIADIGKADRVELVQNPEFSCRVPPFRREGREVLDFARVDSRLSSFGHGVACVSVAGLSLP</sequence>
<protein>
    <submittedName>
        <fullName evidence="1">Uncharacterized protein</fullName>
    </submittedName>
</protein>
<dbReference type="EMBL" id="AMSI01000018">
    <property type="protein sequence ID" value="EKF40459.1"/>
    <property type="molecule type" value="Genomic_DNA"/>
</dbReference>
<gene>
    <name evidence="1" type="ORF">NA8A_21212</name>
</gene>
<dbReference type="Proteomes" id="UP000007374">
    <property type="component" value="Unassembled WGS sequence"/>
</dbReference>
<evidence type="ECO:0000313" key="2">
    <source>
        <dbReference type="Proteomes" id="UP000007374"/>
    </source>
</evidence>
<evidence type="ECO:0000313" key="1">
    <source>
        <dbReference type="EMBL" id="EKF40459.1"/>
    </source>
</evidence>
<comment type="caution">
    <text evidence="1">The sequence shown here is derived from an EMBL/GenBank/DDBJ whole genome shotgun (WGS) entry which is preliminary data.</text>
</comment>
<keyword evidence="2" id="KW-1185">Reference proteome</keyword>
<dbReference type="AlphaFoldDB" id="K2NRJ7"/>
<reference evidence="1 2" key="1">
    <citation type="journal article" date="2012" name="J. Bacteriol.">
        <title>Genome Sequence of Nitratireductor indicus Type Strain C115.</title>
        <authorList>
            <person name="Lai Q."/>
            <person name="Li G."/>
            <person name="Yu Z."/>
            <person name="Shao Z."/>
        </authorList>
    </citation>
    <scope>NUCLEOTIDE SEQUENCE [LARGE SCALE GENOMIC DNA]</scope>
    <source>
        <strain evidence="1 2">C115</strain>
    </source>
</reference>
<accession>K2NRJ7</accession>
<proteinExistence type="predicted"/>
<name>K2NRJ7_9HYPH</name>
<organism evidence="1 2">
    <name type="scientific">Nitratireductor indicus C115</name>
    <dbReference type="NCBI Taxonomy" id="1231190"/>
    <lineage>
        <taxon>Bacteria</taxon>
        <taxon>Pseudomonadati</taxon>
        <taxon>Pseudomonadota</taxon>
        <taxon>Alphaproteobacteria</taxon>
        <taxon>Hyphomicrobiales</taxon>
        <taxon>Phyllobacteriaceae</taxon>
        <taxon>Nitratireductor</taxon>
    </lineage>
</organism>